<keyword evidence="4 8" id="KW-1003">Cell membrane</keyword>
<comment type="caution">
    <text evidence="10">The sequence shown here is derived from an EMBL/GenBank/DDBJ whole genome shotgun (WGS) entry which is preliminary data.</text>
</comment>
<feature type="transmembrane region" description="Helical" evidence="8">
    <location>
        <begin position="61"/>
        <end position="78"/>
    </location>
</feature>
<dbReference type="RefSeq" id="WP_244725516.1">
    <property type="nucleotide sequence ID" value="NZ_JALIRP010000005.1"/>
</dbReference>
<dbReference type="GO" id="GO:0005886">
    <property type="term" value="C:plasma membrane"/>
    <property type="evidence" value="ECO:0007669"/>
    <property type="project" value="UniProtKB-SubCell"/>
</dbReference>
<dbReference type="Pfam" id="PF01061">
    <property type="entry name" value="ABC2_membrane"/>
    <property type="match status" value="1"/>
</dbReference>
<dbReference type="PANTHER" id="PTHR30413">
    <property type="entry name" value="INNER MEMBRANE TRANSPORT PERMEASE"/>
    <property type="match status" value="1"/>
</dbReference>
<dbReference type="AlphaFoldDB" id="A0A9X1WNX7"/>
<evidence type="ECO:0000256" key="5">
    <source>
        <dbReference type="ARBA" id="ARBA00022692"/>
    </source>
</evidence>
<sequence>MINQIKKNQSLILKLSKSDFKKRYTGSYLGIIWAFIQPLISILLFWFVFQVGFRSTPVNDVPFILWLSCAMIPWNFFADALPSSTNSILENSFLVKKVAFKLEILPVVKIYSSLFVHLFFVLFLVGMFLVYGYDFSLYYLQVFYYLLATVLLVLGMSWITSSIVLFFKDTSQIVAMFMQFGFWLTPIFYPINTIPDKFQFLFKLNPMFYITNGYRNTFIYKKWFWEDAKLTIYFWIITVLLLVIGYVMFKKLKPHFADVL</sequence>
<dbReference type="Proteomes" id="UP001139347">
    <property type="component" value="Unassembled WGS sequence"/>
</dbReference>
<comment type="subcellular location">
    <subcellularLocation>
        <location evidence="1 8">Cell membrane</location>
        <topology evidence="1 8">Multi-pass membrane protein</topology>
    </subcellularLocation>
</comment>
<dbReference type="InterPro" id="IPR013525">
    <property type="entry name" value="ABC2_TM"/>
</dbReference>
<evidence type="ECO:0000313" key="11">
    <source>
        <dbReference type="Proteomes" id="UP001139347"/>
    </source>
</evidence>
<dbReference type="GO" id="GO:0015920">
    <property type="term" value="P:lipopolysaccharide transport"/>
    <property type="evidence" value="ECO:0007669"/>
    <property type="project" value="TreeGrafter"/>
</dbReference>
<evidence type="ECO:0000256" key="7">
    <source>
        <dbReference type="ARBA" id="ARBA00023136"/>
    </source>
</evidence>
<evidence type="ECO:0000256" key="1">
    <source>
        <dbReference type="ARBA" id="ARBA00004651"/>
    </source>
</evidence>
<feature type="domain" description="ABC transmembrane type-2" evidence="9">
    <location>
        <begin position="29"/>
        <end position="252"/>
    </location>
</feature>
<keyword evidence="11" id="KW-1185">Reference proteome</keyword>
<feature type="transmembrane region" description="Helical" evidence="8">
    <location>
        <begin position="27"/>
        <end position="49"/>
    </location>
</feature>
<comment type="similarity">
    <text evidence="2 8">Belongs to the ABC-2 integral membrane protein family.</text>
</comment>
<feature type="transmembrane region" description="Helical" evidence="8">
    <location>
        <begin position="143"/>
        <end position="166"/>
    </location>
</feature>
<reference evidence="10" key="1">
    <citation type="submission" date="2022-04" db="EMBL/GenBank/DDBJ databases">
        <title>Paenibacillus mangrovi sp. nov., a novel endophytic bacterium isolated from bark of Kandelia candel.</title>
        <authorList>
            <person name="Tuo L."/>
        </authorList>
    </citation>
    <scope>NUCLEOTIDE SEQUENCE</scope>
    <source>
        <strain evidence="10">KQZ6P-2</strain>
    </source>
</reference>
<dbReference type="InterPro" id="IPR047817">
    <property type="entry name" value="ABC2_TM_bact-type"/>
</dbReference>
<organism evidence="10 11">
    <name type="scientific">Paenibacillus mangrovi</name>
    <dbReference type="NCBI Taxonomy" id="2931978"/>
    <lineage>
        <taxon>Bacteria</taxon>
        <taxon>Bacillati</taxon>
        <taxon>Bacillota</taxon>
        <taxon>Bacilli</taxon>
        <taxon>Bacillales</taxon>
        <taxon>Paenibacillaceae</taxon>
        <taxon>Paenibacillus</taxon>
    </lineage>
</organism>
<feature type="transmembrane region" description="Helical" evidence="8">
    <location>
        <begin position="232"/>
        <end position="249"/>
    </location>
</feature>
<evidence type="ECO:0000256" key="4">
    <source>
        <dbReference type="ARBA" id="ARBA00022475"/>
    </source>
</evidence>
<keyword evidence="6 8" id="KW-1133">Transmembrane helix</keyword>
<evidence type="ECO:0000256" key="6">
    <source>
        <dbReference type="ARBA" id="ARBA00022989"/>
    </source>
</evidence>
<keyword evidence="5 8" id="KW-0812">Transmembrane</keyword>
<dbReference type="PROSITE" id="PS51012">
    <property type="entry name" value="ABC_TM2"/>
    <property type="match status" value="1"/>
</dbReference>
<protein>
    <recommendedName>
        <fullName evidence="8">Transport permease protein</fullName>
    </recommendedName>
</protein>
<evidence type="ECO:0000256" key="8">
    <source>
        <dbReference type="RuleBase" id="RU361157"/>
    </source>
</evidence>
<keyword evidence="3 8" id="KW-0813">Transport</keyword>
<evidence type="ECO:0000313" key="10">
    <source>
        <dbReference type="EMBL" id="MCJ8012687.1"/>
    </source>
</evidence>
<dbReference type="GO" id="GO:0140359">
    <property type="term" value="F:ABC-type transporter activity"/>
    <property type="evidence" value="ECO:0007669"/>
    <property type="project" value="InterPro"/>
</dbReference>
<keyword evidence="7 8" id="KW-0472">Membrane</keyword>
<evidence type="ECO:0000256" key="2">
    <source>
        <dbReference type="ARBA" id="ARBA00007783"/>
    </source>
</evidence>
<dbReference type="PANTHER" id="PTHR30413:SF10">
    <property type="entry name" value="CAPSULE POLYSACCHARIDE EXPORT INNER-MEMBRANE PROTEIN CTRC"/>
    <property type="match status" value="1"/>
</dbReference>
<feature type="transmembrane region" description="Helical" evidence="8">
    <location>
        <begin position="173"/>
        <end position="191"/>
    </location>
</feature>
<name>A0A9X1WNX7_9BACL</name>
<evidence type="ECO:0000259" key="9">
    <source>
        <dbReference type="PROSITE" id="PS51012"/>
    </source>
</evidence>
<evidence type="ECO:0000256" key="3">
    <source>
        <dbReference type="ARBA" id="ARBA00022448"/>
    </source>
</evidence>
<accession>A0A9X1WNX7</accession>
<proteinExistence type="inferred from homology"/>
<dbReference type="EMBL" id="JALIRP010000005">
    <property type="protein sequence ID" value="MCJ8012687.1"/>
    <property type="molecule type" value="Genomic_DNA"/>
</dbReference>
<gene>
    <name evidence="10" type="ORF">MUG84_13195</name>
</gene>
<feature type="transmembrane region" description="Helical" evidence="8">
    <location>
        <begin position="110"/>
        <end position="131"/>
    </location>
</feature>